<reference evidence="1" key="1">
    <citation type="journal article" date="2014" name="Front. Microbiol.">
        <title>High frequency of phylogenetically diverse reductive dehalogenase-homologous genes in deep subseafloor sedimentary metagenomes.</title>
        <authorList>
            <person name="Kawai M."/>
            <person name="Futagami T."/>
            <person name="Toyoda A."/>
            <person name="Takaki Y."/>
            <person name="Nishi S."/>
            <person name="Hori S."/>
            <person name="Arai W."/>
            <person name="Tsubouchi T."/>
            <person name="Morono Y."/>
            <person name="Uchiyama I."/>
            <person name="Ito T."/>
            <person name="Fujiyama A."/>
            <person name="Inagaki F."/>
            <person name="Takami H."/>
        </authorList>
    </citation>
    <scope>NUCLEOTIDE SEQUENCE</scope>
    <source>
        <strain evidence="1">Expedition CK06-06</strain>
    </source>
</reference>
<proteinExistence type="predicted"/>
<feature type="non-terminal residue" evidence="1">
    <location>
        <position position="1"/>
    </location>
</feature>
<name>X0T5K7_9ZZZZ</name>
<sequence>PTLKRYLEGISGTNAQKDGIKNFSRDNEYQSKQNAALATSAASAIKSQISTLVNKGKSVLNSDASMKSKIDTLIPAAQLTALRIKQQARTAFPATPEEIKDPPDRVSDVAKTAADHLESLIPSDFKI</sequence>
<protein>
    <submittedName>
        <fullName evidence="1">Uncharacterized protein</fullName>
    </submittedName>
</protein>
<dbReference type="EMBL" id="BARS01019252">
    <property type="protein sequence ID" value="GAF88798.1"/>
    <property type="molecule type" value="Genomic_DNA"/>
</dbReference>
<accession>X0T5K7</accession>
<organism evidence="1">
    <name type="scientific">marine sediment metagenome</name>
    <dbReference type="NCBI Taxonomy" id="412755"/>
    <lineage>
        <taxon>unclassified sequences</taxon>
        <taxon>metagenomes</taxon>
        <taxon>ecological metagenomes</taxon>
    </lineage>
</organism>
<gene>
    <name evidence="1" type="ORF">S01H1_31224</name>
</gene>
<evidence type="ECO:0000313" key="1">
    <source>
        <dbReference type="EMBL" id="GAF88798.1"/>
    </source>
</evidence>
<dbReference type="AlphaFoldDB" id="X0T5K7"/>
<comment type="caution">
    <text evidence="1">The sequence shown here is derived from an EMBL/GenBank/DDBJ whole genome shotgun (WGS) entry which is preliminary data.</text>
</comment>